<dbReference type="Pfam" id="PF02771">
    <property type="entry name" value="Acyl-CoA_dh_N"/>
    <property type="match status" value="1"/>
</dbReference>
<keyword evidence="11" id="KW-1185">Reference proteome</keyword>
<dbReference type="PROSITE" id="PS00073">
    <property type="entry name" value="ACYL_COA_DH_2"/>
    <property type="match status" value="1"/>
</dbReference>
<evidence type="ECO:0000313" key="11">
    <source>
        <dbReference type="Proteomes" id="UP000064844"/>
    </source>
</evidence>
<keyword evidence="3 6" id="KW-0285">Flavoprotein</keyword>
<dbReference type="Pfam" id="PF00441">
    <property type="entry name" value="Acyl-CoA_dh_1"/>
    <property type="match status" value="1"/>
</dbReference>
<evidence type="ECO:0000256" key="3">
    <source>
        <dbReference type="ARBA" id="ARBA00022630"/>
    </source>
</evidence>
<reference evidence="10 11" key="1">
    <citation type="journal article" date="2015" name="Nat. Commun.">
        <title>Production of butyrate from lysine and the Amadori product fructoselysine by a human gut commensal.</title>
        <authorList>
            <person name="Bui T.P."/>
            <person name="Ritari J."/>
            <person name="Boeren S."/>
            <person name="de Waard P."/>
            <person name="Plugge C.M."/>
            <person name="de Vos W.M."/>
        </authorList>
    </citation>
    <scope>NUCLEOTIDE SEQUENCE [LARGE SCALE GENOMIC DNA]</scope>
    <source>
        <strain evidence="10 11">AF211</strain>
    </source>
</reference>
<dbReference type="FunFam" id="2.40.110.10:FF:000001">
    <property type="entry name" value="Acyl-CoA dehydrogenase, mitochondrial"/>
    <property type="match status" value="1"/>
</dbReference>
<dbReference type="SUPFAM" id="SSF47203">
    <property type="entry name" value="Acyl-CoA dehydrogenase C-terminal domain-like"/>
    <property type="match status" value="1"/>
</dbReference>
<gene>
    <name evidence="10" type="ORF">IB211_01872c</name>
</gene>
<dbReference type="Proteomes" id="UP000064844">
    <property type="component" value="Chromosome"/>
</dbReference>
<dbReference type="PIRSF" id="PIRSF016578">
    <property type="entry name" value="HsaA"/>
    <property type="match status" value="1"/>
</dbReference>
<dbReference type="Gene3D" id="1.10.540.10">
    <property type="entry name" value="Acyl-CoA dehydrogenase/oxidase, N-terminal domain"/>
    <property type="match status" value="1"/>
</dbReference>
<dbReference type="Pfam" id="PF02770">
    <property type="entry name" value="Acyl-CoA_dh_M"/>
    <property type="match status" value="1"/>
</dbReference>
<evidence type="ECO:0000259" key="8">
    <source>
        <dbReference type="Pfam" id="PF02770"/>
    </source>
</evidence>
<dbReference type="InterPro" id="IPR036250">
    <property type="entry name" value="AcylCo_DH-like_C"/>
</dbReference>
<dbReference type="InterPro" id="IPR037069">
    <property type="entry name" value="AcylCoA_DH/ox_N_sf"/>
</dbReference>
<feature type="domain" description="Acyl-CoA dehydrogenase/oxidase N-terminal" evidence="9">
    <location>
        <begin position="9"/>
        <end position="119"/>
    </location>
</feature>
<dbReference type="Gene3D" id="2.40.110.10">
    <property type="entry name" value="Butyryl-CoA Dehydrogenase, subunit A, domain 2"/>
    <property type="match status" value="1"/>
</dbReference>
<dbReference type="PANTHER" id="PTHR43884">
    <property type="entry name" value="ACYL-COA DEHYDROGENASE"/>
    <property type="match status" value="1"/>
</dbReference>
<dbReference type="Gene3D" id="1.20.140.10">
    <property type="entry name" value="Butyryl-CoA Dehydrogenase, subunit A, domain 3"/>
    <property type="match status" value="1"/>
</dbReference>
<dbReference type="FunFam" id="1.20.140.10:FF:000004">
    <property type="entry name" value="Acyl-CoA dehydrogenase FadE25"/>
    <property type="match status" value="1"/>
</dbReference>
<evidence type="ECO:0000313" key="10">
    <source>
        <dbReference type="EMBL" id="ALP94263.1"/>
    </source>
</evidence>
<dbReference type="GO" id="GO:0050660">
    <property type="term" value="F:flavin adenine dinucleotide binding"/>
    <property type="evidence" value="ECO:0007669"/>
    <property type="project" value="InterPro"/>
</dbReference>
<keyword evidence="4 6" id="KW-0274">FAD</keyword>
<organism evidence="10 11">
    <name type="scientific">Intestinimonas butyriciproducens</name>
    <dbReference type="NCBI Taxonomy" id="1297617"/>
    <lineage>
        <taxon>Bacteria</taxon>
        <taxon>Bacillati</taxon>
        <taxon>Bacillota</taxon>
        <taxon>Clostridia</taxon>
        <taxon>Eubacteriales</taxon>
        <taxon>Intestinimonas</taxon>
    </lineage>
</organism>
<evidence type="ECO:0000256" key="4">
    <source>
        <dbReference type="ARBA" id="ARBA00022827"/>
    </source>
</evidence>
<dbReference type="InterPro" id="IPR009075">
    <property type="entry name" value="AcylCo_DH/oxidase_C"/>
</dbReference>
<sequence>MSTVNAFFTEDHESIREMARDFAEKALMPAAAEVDRTGHFPQELIDEMANMGFFGIKIPEGYGGIGMDTRTYVCVMEEIARGSAVATSYLSGANSLASSPIVLSGSEEQKQKYLPGIADNSAYVAFALTEPNAGSDAGGMSTRAVEDGDSYVLNGRKCFITGAPIAKYCVVFAKTNPEKGAKGISTFMVDMSAPGVSVGKHEEKMGQVGLDCCDVVLEDVRVPKSDLIGEVDMGFITAMKTLSVGRCGVAAQGLGIAQAAIDAAVKHVKERKQFGKPLAAFQGLQFMLAEMETKLNAARLLVYNAAYLLDMKQDATKAASMAKYFATEAAVDIVGKALQMHGGYGYSKEYTIERLYRDVRVLTLYEGTTQVQQMVISGQLLK</sequence>
<dbReference type="GO" id="GO:0016937">
    <property type="term" value="F:short-chain fatty acyl-CoA dehydrogenase activity"/>
    <property type="evidence" value="ECO:0007669"/>
    <property type="project" value="UniProtKB-EC"/>
</dbReference>
<evidence type="ECO:0000256" key="6">
    <source>
        <dbReference type="RuleBase" id="RU362125"/>
    </source>
</evidence>
<dbReference type="InterPro" id="IPR046373">
    <property type="entry name" value="Acyl-CoA_Oxase/DH_mid-dom_sf"/>
</dbReference>
<dbReference type="SUPFAM" id="SSF56645">
    <property type="entry name" value="Acyl-CoA dehydrogenase NM domain-like"/>
    <property type="match status" value="1"/>
</dbReference>
<proteinExistence type="inferred from homology"/>
<dbReference type="KEGG" id="ibu:IB211_01872c"/>
<evidence type="ECO:0000259" key="9">
    <source>
        <dbReference type="Pfam" id="PF02771"/>
    </source>
</evidence>
<dbReference type="InterPro" id="IPR013786">
    <property type="entry name" value="AcylCoA_DH/ox_N"/>
</dbReference>
<dbReference type="InterPro" id="IPR006089">
    <property type="entry name" value="Acyl-CoA_DH_CS"/>
</dbReference>
<comment type="cofactor">
    <cofactor evidence="1 6">
        <name>FAD</name>
        <dbReference type="ChEBI" id="CHEBI:57692"/>
    </cofactor>
</comment>
<dbReference type="PATRIC" id="fig|1297617.4.peg.1929"/>
<dbReference type="PANTHER" id="PTHR43884:SF12">
    <property type="entry name" value="ISOVALERYL-COA DEHYDROGENASE, MITOCHONDRIAL-RELATED"/>
    <property type="match status" value="1"/>
</dbReference>
<dbReference type="PROSITE" id="PS00072">
    <property type="entry name" value="ACYL_COA_DH_1"/>
    <property type="match status" value="1"/>
</dbReference>
<comment type="similarity">
    <text evidence="2 6">Belongs to the acyl-CoA dehydrogenase family.</text>
</comment>
<evidence type="ECO:0000256" key="1">
    <source>
        <dbReference type="ARBA" id="ARBA00001974"/>
    </source>
</evidence>
<dbReference type="InterPro" id="IPR009100">
    <property type="entry name" value="AcylCoA_DH/oxidase_NM_dom_sf"/>
</dbReference>
<dbReference type="AlphaFoldDB" id="A0A0S2W555"/>
<evidence type="ECO:0000259" key="7">
    <source>
        <dbReference type="Pfam" id="PF00441"/>
    </source>
</evidence>
<name>A0A0S2W555_9FIRM</name>
<dbReference type="InterPro" id="IPR006091">
    <property type="entry name" value="Acyl-CoA_Oxase/DH_mid-dom"/>
</dbReference>
<dbReference type="EC" id="1.3.8.1" evidence="10"/>
<dbReference type="RefSeq" id="WP_058117839.1">
    <property type="nucleotide sequence ID" value="NZ_CP011307.1"/>
</dbReference>
<feature type="domain" description="Acyl-CoA oxidase/dehydrogenase middle" evidence="8">
    <location>
        <begin position="125"/>
        <end position="220"/>
    </location>
</feature>
<evidence type="ECO:0000256" key="5">
    <source>
        <dbReference type="ARBA" id="ARBA00023002"/>
    </source>
</evidence>
<accession>A0A0S2W555</accession>
<dbReference type="EMBL" id="CP011307">
    <property type="protein sequence ID" value="ALP94263.1"/>
    <property type="molecule type" value="Genomic_DNA"/>
</dbReference>
<feature type="domain" description="Acyl-CoA dehydrogenase/oxidase C-terminal" evidence="7">
    <location>
        <begin position="233"/>
        <end position="380"/>
    </location>
</feature>
<dbReference type="FunFam" id="1.10.540.10:FF:000002">
    <property type="entry name" value="Acyl-CoA dehydrogenase FadE19"/>
    <property type="match status" value="1"/>
</dbReference>
<reference evidence="11" key="2">
    <citation type="submission" date="2015-04" db="EMBL/GenBank/DDBJ databases">
        <title>A butyrogenic pathway from the amino acid lysine in a human gut commensal.</title>
        <authorList>
            <person name="de Vos W.M."/>
            <person name="Bui N.T.P."/>
            <person name="Plugge C.M."/>
            <person name="Ritari J."/>
        </authorList>
    </citation>
    <scope>NUCLEOTIDE SEQUENCE [LARGE SCALE GENOMIC DNA]</scope>
    <source>
        <strain evidence="11">AF211</strain>
    </source>
</reference>
<evidence type="ECO:0000256" key="2">
    <source>
        <dbReference type="ARBA" id="ARBA00009347"/>
    </source>
</evidence>
<keyword evidence="5 6" id="KW-0560">Oxidoreductase</keyword>
<protein>
    <submittedName>
        <fullName evidence="10">Butyryl-CoA dehydrogenase</fullName>
        <ecNumber evidence="10">1.3.8.1</ecNumber>
    </submittedName>
</protein>
<dbReference type="STRING" id="1297617.IB211_01872c"/>